<evidence type="ECO:0000256" key="9">
    <source>
        <dbReference type="ARBA" id="ARBA00023015"/>
    </source>
</evidence>
<keyword evidence="7" id="KW-0067">ATP-binding</keyword>
<dbReference type="InterPro" id="IPR017956">
    <property type="entry name" value="AT_hook_DNA-bd_motif"/>
</dbReference>
<dbReference type="InterPro" id="IPR049730">
    <property type="entry name" value="SNF2/RAD54-like_C"/>
</dbReference>
<dbReference type="InterPro" id="IPR023246">
    <property type="entry name" value="AUTS2"/>
</dbReference>
<feature type="compositionally biased region" description="Low complexity" evidence="13">
    <location>
        <begin position="5276"/>
        <end position="5296"/>
    </location>
</feature>
<dbReference type="InterPro" id="IPR038718">
    <property type="entry name" value="SNF2-like_sf"/>
</dbReference>
<feature type="compositionally biased region" description="Basic and acidic residues" evidence="13">
    <location>
        <begin position="2366"/>
        <end position="2379"/>
    </location>
</feature>
<dbReference type="InterPro" id="IPR000330">
    <property type="entry name" value="SNF2_N"/>
</dbReference>
<dbReference type="InterPro" id="IPR027417">
    <property type="entry name" value="P-loop_NTPase"/>
</dbReference>
<evidence type="ECO:0000256" key="11">
    <source>
        <dbReference type="ARBA" id="ARBA00023163"/>
    </source>
</evidence>
<feature type="compositionally biased region" description="Basic and acidic residues" evidence="13">
    <location>
        <begin position="5432"/>
        <end position="5456"/>
    </location>
</feature>
<feature type="compositionally biased region" description="Low complexity" evidence="13">
    <location>
        <begin position="5335"/>
        <end position="5344"/>
    </location>
</feature>
<feature type="compositionally biased region" description="Low complexity" evidence="13">
    <location>
        <begin position="142"/>
        <end position="151"/>
    </location>
</feature>
<feature type="compositionally biased region" description="Acidic residues" evidence="13">
    <location>
        <begin position="2731"/>
        <end position="2750"/>
    </location>
</feature>
<feature type="compositionally biased region" description="Low complexity" evidence="13">
    <location>
        <begin position="2341"/>
        <end position="2356"/>
    </location>
</feature>
<dbReference type="InterPro" id="IPR050520">
    <property type="entry name" value="INO80/SWR1_helicase"/>
</dbReference>
<feature type="region of interest" description="Disordered" evidence="13">
    <location>
        <begin position="2528"/>
        <end position="2669"/>
    </location>
</feature>
<dbReference type="InterPro" id="IPR014001">
    <property type="entry name" value="Helicase_ATP-bd"/>
</dbReference>
<feature type="compositionally biased region" description="Low complexity" evidence="13">
    <location>
        <begin position="312"/>
        <end position="364"/>
    </location>
</feature>
<accession>A0AAV1H6U7</accession>
<feature type="compositionally biased region" description="Basic and acidic residues" evidence="13">
    <location>
        <begin position="4927"/>
        <end position="4936"/>
    </location>
</feature>
<feature type="compositionally biased region" description="Polar residues" evidence="13">
    <location>
        <begin position="5546"/>
        <end position="5558"/>
    </location>
</feature>
<feature type="compositionally biased region" description="Low complexity" evidence="13">
    <location>
        <begin position="4661"/>
        <end position="4684"/>
    </location>
</feature>
<feature type="compositionally biased region" description="Basic residues" evidence="13">
    <location>
        <begin position="12"/>
        <end position="28"/>
    </location>
</feature>
<keyword evidence="3" id="KW-0597">Phosphoprotein</keyword>
<dbReference type="Pfam" id="PF00176">
    <property type="entry name" value="SNF2-rel_dom"/>
    <property type="match status" value="1"/>
</dbReference>
<feature type="compositionally biased region" description="Basic residues" evidence="13">
    <location>
        <begin position="65"/>
        <end position="76"/>
    </location>
</feature>
<feature type="compositionally biased region" description="Low complexity" evidence="13">
    <location>
        <begin position="2719"/>
        <end position="2730"/>
    </location>
</feature>
<reference evidence="17" key="1">
    <citation type="submission" date="2023-08" db="EMBL/GenBank/DDBJ databases">
        <authorList>
            <person name="Alioto T."/>
            <person name="Alioto T."/>
            <person name="Gomez Garrido J."/>
        </authorList>
    </citation>
    <scope>NUCLEOTIDE SEQUENCE</scope>
</reference>
<feature type="compositionally biased region" description="Basic and acidic residues" evidence="13">
    <location>
        <begin position="935"/>
        <end position="946"/>
    </location>
</feature>
<feature type="compositionally biased region" description="Basic and acidic residues" evidence="13">
    <location>
        <begin position="805"/>
        <end position="826"/>
    </location>
</feature>
<feature type="region of interest" description="Disordered" evidence="13">
    <location>
        <begin position="1"/>
        <end position="82"/>
    </location>
</feature>
<feature type="compositionally biased region" description="Low complexity" evidence="13">
    <location>
        <begin position="5411"/>
        <end position="5420"/>
    </location>
</feature>
<dbReference type="SMART" id="SM00490">
    <property type="entry name" value="HELICc"/>
    <property type="match status" value="1"/>
</dbReference>
<feature type="compositionally biased region" description="Low complexity" evidence="13">
    <location>
        <begin position="4761"/>
        <end position="4874"/>
    </location>
</feature>
<sequence length="5595" mass="601422">MEGPSRSTGFRQSRRSRSQRDRERRRRRVDLAVERATSLSSGSDREACGTNNVLGPGGRESRPGFGRHRPPRRRKRESVSCEEDIIDGFAIASFISLEALEMDCSLKPSQRTDMPGRRNKGKRGPEQNGGGPLSEPEEGAPHSHSSSCRNKSSNKRRRIEGHPLETGYICDTESDTGDKASDNDMDPVFTVSTRKVVEPAPSNMGTSMGKNCPPLQARCGGVSRLMVTPRVSGLERSQEKNLEPHFPEPLSLSTSSAPFCLPSHSPVTTSGPVPRPSPFNGNGSRHNGSPPLSKPKPFLTLPGRPHMYNNRSSTPVKPSSSASSIASSSSSMRPPTPSTSVSLPYIRGSGSSGPLRPPSRASSGNLFTSSPGLPPPPPLLQGPSHPSAAEREGRRSVTGAENNTSAAGHSTPGGPSASSSTAGSSGRTSQNQPSIPPLAFQFHQHNHQHQHTHTHQHFTPFLHPTATAPPLFDKYPGKMDGLYRHSFFPQYPPPSVPSIQPVIPPTGPFSSLQGAFQPKPLVPQGTGPDITARLGVVPHHLQPKDPRLTDPFGTSLKVSNKPGKWCAMHVYLAWMILSHQKKVKLMQADPHKLDFRSDLLSRFPGAGGLGPLGPLPPTHDLTRPPSLFSAAGPVNPSSAPFISPSTPHSSFLPPTAHLDPYGRSPPFTPLGALGSGAFGGLGSPTLAGSVFGPKDSSASVVGGLPTPNHHDPWNRLHGGPSSFPAGPSWAKGADKRDERDRGKDGERREIPHIKDEKDRDNMLYGRPPVRMSPVAPSFKPRSSTPVSHINGHSSSLGGSSGPIEDLTRSLNRDRDRERDRDGEKRLPPTVSSRGLPLSSSSLVADRDRPRSSSSSVLTTPPPSNRSAPSPLDLYPRSLAPTAHNHHNDSSHSQRDGSLPSSSAASASITSLSQAKKSDRTTTPVSKPPLLLPPVKVKEERKEEPEHIPITLPPPAPNHTFDRPNSHPHHPTSGTPSSSSLSLTPTPGVPLLQHTPNPPHHQHLSLLDRSRAIEAYLGSTAGAAGLMMGPGGERFPHGPGQGPPQGPHSYTWDPWRELAAQQQHQHRREALALRTDPHLALRSDPHLARLLQHQRLLEAERVAAVAAAAAAANPHHPPTSTSTASSSAVRQDFGLMAHPFERPPHLGPPGGGLIDEEQRAQILREDFERARYFGMHPHLPPGTHLASPSHAATAAHLEQLHPGFLSHSLQHGASPATQHHPGLYARLGPLNPHHVPNGILAKTPSGLVGALSVGAPPPLIPSLTSRSSTPPRSSRLGGPGELALYSAHKDEFSKRKLVGNFRICGGEPNFSILEVESTEDLCLTPQTGAVCSRGSTEEGSPGEEAERQPAPPAVDVLGGNPQAAQNVAGESPRHAPQPVAAAPRPVPPFTNPSAVPLQASNNSAFPGMENAPPPACPESLSIISVCKDGVSNEVPTAGVRVSRPLPTSLSEDCSSSAEMRRLQTPLCPPLTSDTQIDSTVQELQYGSQTDKEKILSNSQTYQIQSPREAAGLVVITGTKAITLEYKPETGTNVELSGKEHRDGIVLPQPQTQSCFTASCPSVPQSSVGYRDQDTAEHGAVEQSERDTLIQADQGSHIPPSGAAEQAGGHQDSKSSPPALSSADNSSEIKETDLSKTQPQIIKEISNDARETPSSLESVEMFVDTSYKETQPSSAEILETPKPRESLPGIYVSLENEDSVSSRHVESSTGEEQTDVSVSDFTVLPECSALQPSSPKPAPPQFDTGVVVSLQEEQVVEAETSHPSDQIPTTETHLTTQEIVVVREGAHISGDWSNVHLTQSYLVQQEDGSVCEAAIVNDLSAELSSGEPKLYEESVQTEMELHSQPVEVYEFCGLVEEVAEETVCASSSVQIPHSPGYEVNLFNALLENSDDHLETHLDSDTVIISQQPLPLSHDANQTEACSNNSSSHGLTVGHTTTVRHLVLEANPAGEVANSSQVCLVEVTAVTSDSFINEQVDAAEQTQVSDSPVASTAPQKQEAEATAGGLSLISPVVTSEDVSEHVAAVENQTPGDSVVSTTVAPSQSIQNVPTETEPEAPCTTHVSGVINPKLLLLKPGGTPLLKHPPSLLAHVSKQQSAAGKLANAHSSCSGTASEECLPLTVPAAAAAAADSLCASEAPGSDKNQTQCSVNKTPVTASGNISLHLDEAASATHKSDKEALTVTETSTRGQSEPVPKDAIASPATPNTLYTLTASAGKGGEVMASTSHEDPASQPDSLYMEEEGEDMEQDDQMAEMEAQEAASGQVSSPEEGSDEDADADKTESEMTAPGSSHKVRQWIADRVTVNSSPASPSTSSPYPGPSPSSDWSTPRRERSSPLRGPHGKFVSPSSVGGYSSSSSPPDQTTPQRPRGHADMAELAKHEADIEHRTQALKREGFWSMKRLTRLTEPPRPKVHWDYLCEEMQWLSADFAQERRWKRGVARKVVRMVMRHHEELRQKEEKAKRDEHAKIRRVASSIAKEVRAFWSSVEKVVQYKQQSRLEEKRKKALDLQLDFIVGQTEKYSDLLSKSLAPIRPAETVPLTPPKSAPPPADEDDRDFEPPCEEEDDEETIEVEEQQEGNDAESHRREIELLKEEGMLPLDQLLSTLKMPQESGTDEECSDETSSSVEEEEEDGEFTANEEDAEDEEDTIAAQEKVEGNVNHTEELDDLAREGDMSVEELLEKYKGAYASDFEVPSASGSKASSDSEVSGDEEEETEEDESDAESNTSSSDSPGDSAEDDSERDEEESEDEDDDCEGMEVLLKEGDNSPPSSSSRPKKEISHIAATAESLQPKGYTLATTKVKTPIPFLLHGTLREYQHIGLDWLVTMYEKKLNGILADEMGLGKTIQTIALLAHLACEKSNWGPHLIIVPTSVMLNWEMELKRWCPGFKILTYFGSQKERKLKRQGWTKPNAFHVCITSYKLVLQDHQAFRRKSWRYLILDEAQNIKNFKSQRWQSLLNFNSHRRLLLTGTPLQNSLMELWSLMHFLMPHVFQSHREFKEWFSNPLTGMIEGSQEYNEGLVKRLHKVLRPFLLRRIKVDVEKQMPKKYEHVVRCRLSKRQRFLYDDFMAQASTRETLASGHFMSVINILMQLRKVCNHPNLFDPRPIQSPFITQPIVFHTASLVQDALEVHPLKRCDLSMFDLVGLEGRVSRYQTDVFMPRHKVSRQLIQEIMESPEPPPRPKPVRMKVNRMFQPPPKGDNRPVLLMNKPTCSVPPAAQTPTKPPPVTETPSTPAAAPVVQQVVCSVATTAPPPRPSMHLTAQTAVRSSAPKPVLTVRPPTATCTASIPAHPSPNTGNVLPQRVLLSPDMQARLPSGEVVSIAQLASLAGRPVSSCQGSKPVTFQLQGNKLTLSGAQIHQVPAAPARPVQGNVMHLVSSGVQHHLISQPAQVTVQSNSSTLPASTASAAISANRLPHNATAQQVPPAMVSSPGVVKIVVRQSAGKEGGPVPTLAVAPSPRVAPQAPPYPHPHANTTPVRHTAPLQIAHRTPGPATAHYTIAPPGNPSSTPNQPHPPRPVLKVVQTPPASTEQPAPAQVTSSVSKTTAAPRENSSSSNQTPASTKPRPSTAAKSFPPPRKVPRPPPRSPFYVSWLADSHKQQHDGKLDFLHRVNELRCGVKPVYGREVLDFLTFLPGGRPSPAALTSQKEWGRSGHSSCLFAQWRDKTDFWLPSRAVSEAIQSIEERLELLQDIVDRFTFVIPPVEAPPISMHCCHPPPSLSHKQAVFSSTLSTQVAPLTRSLHRIQCYMRTQFPDLRLIQYDCGKLQTLHTLLRKLKTGGHRVLIFTQMTRMLDVLEQFLNYHGHIYLRLDGSTRVEQRQALMERFNADRRIFCFILSTRSGGVGVNLTGADTVVFYDSDWNPTMDAQAQDRCHRIGQTRDVHIYRLISERTVEENILKKANQKRMLGDMAIEGGNFTTAFFKQQTIRELFDVNEGEKREVAVELSVPQAEEEEAVNKQSTTILEQALCRAEDEEDIVAASQAKAEQVAELAEFNENIPLDDGGEQEEVEELSKAEQEIAALVEQLTPIERYAMNFLEASLEDVCKEELKQAEEQVEAARKGLDQAKEEGLKLHASSDDDEDDFLSPPASVEPAQPAPARRGRKPKDKDRIVTSTRTSGRLRGASPETEPEPTTTREVPERPRGGLRGRGAAKDTGAVSTASPRSDNHKTSTSTRLQDSKSSKASSPARDHQTIKTRTQPNRSHPSPVPSPSTTSPSGGKHQSVGETDSKNSKAGKDEKDGESQRRASESSLESSGPVDHQTKDDDSKDHGAMSPPSTSSRSPRKRQSADGEVLRGLVEDSPSAKVLRKLPGRLVTVVEDKEPRRRRRRGSGTGGGASSEEASAEDSTAGTADEPNKDNTSSSSDSKSKGGLSKSPQDQDSATSPPVHPQPVRAYPPYSPPYLSPDMPVLRNLPVRRRLETESRMAAQLGEQMQHLGRGRGGNQSKKGDVTPGKDTSADPGATTLKRKRGRPPKTPPRLSESDNPVSPSPQPTSPSEEGLPPLSPKRKRGRPRKDSTTTPDCVVGEQNSTNETTTTAVSGLSKTDGRTESADLSLNKSVTPVAAAATTTSQAQSTKAKETDTKTEASAADPSPTQAPTTTTDQTPSPVSDSVLAPEPAPLPEAPPTSDSAQVTDSVPVSAAAPSTDTEPAQASSESSAKLPPTIPVSVTSTATTPSPAARDVKSTPSDSKPPPVVSSAPKAPTEPAPSASVNATPASDSAKSRPVDTPAATTTTLPPPVTSSETVSVTPEPSARTETPAAKDSPHAPSHATPPTTTQPKPTSTSCPTTTTPVTAVKTVQAGPLDSTSPSTVPATTPAKAPSAPTASTVSSSSPSQASSSTAQARTNAPTTKAPNTTVSAPPTPPIAAAAQAPAAGTSPATPPVSKPSPAAASITATPTARAETVTVTPSTPTETVKVPTPEPTTSSTPSKSAEKTVEKPPQEPTSTSAASTPQPPTATTTSSRESLVKAAVSNVDRTSPESTPSASSQSAAPTIQTQTVPPVSNTNTTSQQTPSPAPKDVHQEISTPVQTEAQAKPSGVASEQQSSEPVRSSSESKGDSDKVTEMEVDSVQAEERTCKEEDDQKQDISKSQSKRRRVETSSEAQDFETGKEDVGEKEAQPVTALQKEELKCEGMKPATEDQKTLIQKRPLSRQSSQESTRSSSPSSGCSTSTLTRHAHHKKTYENRHPTKKRRMDTAAEPGKEEEKDEVQEMKEEGIEKEITAATRRRQSRSPSSSSSDSDNSESRKEHRLTRSAKRRLDQEGDRGNNRQGKKPAKSSERNASNNANASTGGESGSDTSSVRITRKSAGSQPPQESKAQTNSTPLSPPEPEVLGKRCSALNAAAKLLAMKGRVDTPGHTPRKDSGSKAAGTSPAPSSDKNQKPKSKSVPASPQSNSVNATNNKSSGSKPTTPNQTSRSASRSTRQCPGSLVPPLEAEYKRSKAEEKERGSRKSSVGKEGEAEAQSSSRGHSACSSMSSDGEGDGRSSRSRSSSNSSQRTHSISSQNTEHRESRATSSGSERSSERAKSWDKRDKQGWHREGRQDGRRSQKFSQEVTSSSGTEGTPDRVLRSVAALAAVQARSPAASTRSSSGQHRHNKT</sequence>
<feature type="compositionally biased region" description="Pro residues" evidence="13">
    <location>
        <begin position="3570"/>
        <end position="3583"/>
    </location>
</feature>
<feature type="domain" description="HSA" evidence="16">
    <location>
        <begin position="2398"/>
        <end position="2470"/>
    </location>
</feature>
<dbReference type="PROSITE" id="PS51194">
    <property type="entry name" value="HELICASE_CTER"/>
    <property type="match status" value="1"/>
</dbReference>
<feature type="compositionally biased region" description="Low complexity" evidence="13">
    <location>
        <begin position="4400"/>
        <end position="4409"/>
    </location>
</feature>
<dbReference type="PANTHER" id="PTHR45685:SF1">
    <property type="entry name" value="HELICASE SRCAP"/>
    <property type="match status" value="1"/>
</dbReference>
<feature type="region of interest" description="Disordered" evidence="13">
    <location>
        <begin position="2756"/>
        <end position="2775"/>
    </location>
</feature>
<feature type="region of interest" description="Disordered" evidence="13">
    <location>
        <begin position="1329"/>
        <end position="1380"/>
    </location>
</feature>
<dbReference type="GO" id="GO:0006338">
    <property type="term" value="P:chromatin remodeling"/>
    <property type="evidence" value="ECO:0007669"/>
    <property type="project" value="UniProtKB-ARBA"/>
</dbReference>
<feature type="region of interest" description="Disordered" evidence="13">
    <location>
        <begin position="1553"/>
        <end position="1638"/>
    </location>
</feature>
<evidence type="ECO:0000256" key="8">
    <source>
        <dbReference type="ARBA" id="ARBA00022853"/>
    </source>
</evidence>
<feature type="compositionally biased region" description="Low complexity" evidence="13">
    <location>
        <begin position="2688"/>
        <end position="2702"/>
    </location>
</feature>
<feature type="compositionally biased region" description="Low complexity" evidence="13">
    <location>
        <begin position="5037"/>
        <end position="5048"/>
    </location>
</feature>
<feature type="compositionally biased region" description="Low complexity" evidence="13">
    <location>
        <begin position="4882"/>
        <end position="4926"/>
    </location>
</feature>
<feature type="compositionally biased region" description="Polar residues" evidence="13">
    <location>
        <begin position="4622"/>
        <end position="4653"/>
    </location>
</feature>
<feature type="compositionally biased region" description="Low complexity" evidence="13">
    <location>
        <begin position="897"/>
        <end position="924"/>
    </location>
</feature>
<feature type="region of interest" description="Disordered" evidence="13">
    <location>
        <begin position="231"/>
        <end position="437"/>
    </location>
</feature>
<dbReference type="InterPro" id="IPR014012">
    <property type="entry name" value="HSA_dom"/>
</dbReference>
<evidence type="ECO:0000256" key="12">
    <source>
        <dbReference type="ARBA" id="ARBA00023242"/>
    </source>
</evidence>
<feature type="compositionally biased region" description="Polar residues" evidence="13">
    <location>
        <begin position="3522"/>
        <end position="3562"/>
    </location>
</feature>
<feature type="compositionally biased region" description="Low complexity" evidence="13">
    <location>
        <begin position="5485"/>
        <end position="5500"/>
    </location>
</feature>
<feature type="region of interest" description="Disordered" evidence="13">
    <location>
        <begin position="106"/>
        <end position="187"/>
    </location>
</feature>
<dbReference type="GO" id="GO:0003677">
    <property type="term" value="F:DNA binding"/>
    <property type="evidence" value="ECO:0007669"/>
    <property type="project" value="UniProtKB-KW"/>
</dbReference>
<keyword evidence="9" id="KW-0805">Transcription regulation</keyword>
<dbReference type="GO" id="GO:0005524">
    <property type="term" value="F:ATP binding"/>
    <property type="evidence" value="ECO:0007669"/>
    <property type="project" value="UniProtKB-KW"/>
</dbReference>
<evidence type="ECO:0000256" key="2">
    <source>
        <dbReference type="ARBA" id="ARBA00009220"/>
    </source>
</evidence>
<feature type="region of interest" description="Disordered" evidence="13">
    <location>
        <begin position="1026"/>
        <end position="1045"/>
    </location>
</feature>
<feature type="compositionally biased region" description="Polar residues" evidence="13">
    <location>
        <begin position="1612"/>
        <end position="1624"/>
    </location>
</feature>
<protein>
    <submittedName>
        <fullName evidence="17">Helicase SRCAP</fullName>
    </submittedName>
</protein>
<dbReference type="GO" id="GO:0010557">
    <property type="term" value="P:positive regulation of macromolecule biosynthetic process"/>
    <property type="evidence" value="ECO:0007669"/>
    <property type="project" value="UniProtKB-ARBA"/>
</dbReference>
<feature type="compositionally biased region" description="Low complexity" evidence="13">
    <location>
        <begin position="5227"/>
        <end position="5236"/>
    </location>
</feature>
<dbReference type="Gene3D" id="3.40.50.10810">
    <property type="entry name" value="Tandem AAA-ATPase domain"/>
    <property type="match status" value="1"/>
</dbReference>
<feature type="compositionally biased region" description="Acidic residues" evidence="13">
    <location>
        <begin position="2546"/>
        <end position="2576"/>
    </location>
</feature>
<feature type="compositionally biased region" description="Polar residues" evidence="13">
    <location>
        <begin position="1705"/>
        <end position="1715"/>
    </location>
</feature>
<feature type="compositionally biased region" description="Low complexity" evidence="13">
    <location>
        <begin position="5566"/>
        <end position="5587"/>
    </location>
</feature>
<keyword evidence="11" id="KW-0804">Transcription</keyword>
<keyword evidence="10" id="KW-0238">DNA-binding</keyword>
<feature type="compositionally biased region" description="Acidic residues" evidence="13">
    <location>
        <begin position="2609"/>
        <end position="2644"/>
    </location>
</feature>
<feature type="compositionally biased region" description="Polar residues" evidence="13">
    <location>
        <begin position="5303"/>
        <end position="5320"/>
    </location>
</feature>
<feature type="compositionally biased region" description="Basic and acidic residues" evidence="13">
    <location>
        <begin position="4223"/>
        <end position="4244"/>
    </location>
</feature>
<dbReference type="EMBL" id="OY660882">
    <property type="protein sequence ID" value="CAJ1079967.1"/>
    <property type="molecule type" value="Genomic_DNA"/>
</dbReference>
<feature type="compositionally biased region" description="Basic and acidic residues" evidence="13">
    <location>
        <begin position="2577"/>
        <end position="2591"/>
    </location>
</feature>
<feature type="compositionally biased region" description="Low complexity" evidence="13">
    <location>
        <begin position="4357"/>
        <end position="4371"/>
    </location>
</feature>
<feature type="compositionally biased region" description="Acidic residues" evidence="13">
    <location>
        <begin position="2703"/>
        <end position="2718"/>
    </location>
</feature>
<feature type="region of interest" description="Disordered" evidence="13">
    <location>
        <begin position="3439"/>
        <end position="3473"/>
    </location>
</feature>
<evidence type="ECO:0000313" key="17">
    <source>
        <dbReference type="EMBL" id="CAJ1079967.1"/>
    </source>
</evidence>
<feature type="region of interest" description="Disordered" evidence="13">
    <location>
        <begin position="2166"/>
        <end position="2201"/>
    </location>
</feature>
<dbReference type="FunFam" id="3.40.50.300:FF:000529">
    <property type="entry name" value="helicase SRCAP isoform X1"/>
    <property type="match status" value="1"/>
</dbReference>
<feature type="compositionally biased region" description="Basic and acidic residues" evidence="13">
    <location>
        <begin position="5347"/>
        <end position="5361"/>
    </location>
</feature>
<feature type="compositionally biased region" description="Polar residues" evidence="13">
    <location>
        <begin position="4522"/>
        <end position="4538"/>
    </location>
</feature>
<dbReference type="PROSITE" id="PS51204">
    <property type="entry name" value="HSA"/>
    <property type="match status" value="1"/>
</dbReference>
<dbReference type="InterPro" id="IPR001650">
    <property type="entry name" value="Helicase_C-like"/>
</dbReference>
<dbReference type="Pfam" id="PF15336">
    <property type="entry name" value="Auts2"/>
    <property type="match status" value="1"/>
</dbReference>
<feature type="compositionally biased region" description="Basic and acidic residues" evidence="13">
    <location>
        <begin position="885"/>
        <end position="894"/>
    </location>
</feature>
<keyword evidence="18" id="KW-1185">Reference proteome</keyword>
<keyword evidence="8" id="KW-0156">Chromatin regulator</keyword>
<comment type="subcellular location">
    <subcellularLocation>
        <location evidence="1">Nucleus</location>
    </subcellularLocation>
</comment>
<keyword evidence="12" id="KW-0539">Nucleus</keyword>
<dbReference type="GO" id="GO:0016887">
    <property type="term" value="F:ATP hydrolysis activity"/>
    <property type="evidence" value="ECO:0007669"/>
    <property type="project" value="TreeGrafter"/>
</dbReference>
<feature type="compositionally biased region" description="Pro residues" evidence="13">
    <location>
        <begin position="2536"/>
        <end position="2545"/>
    </location>
</feature>
<feature type="compositionally biased region" description="Acidic residues" evidence="13">
    <location>
        <begin position="2237"/>
        <end position="2253"/>
    </location>
</feature>
<evidence type="ECO:0000256" key="7">
    <source>
        <dbReference type="ARBA" id="ARBA00022840"/>
    </source>
</evidence>
<feature type="compositionally biased region" description="Low complexity" evidence="13">
    <location>
        <begin position="4334"/>
        <end position="4349"/>
    </location>
</feature>
<feature type="region of interest" description="Disordered" evidence="13">
    <location>
        <begin position="2686"/>
        <end position="2750"/>
    </location>
</feature>
<evidence type="ECO:0000256" key="3">
    <source>
        <dbReference type="ARBA" id="ARBA00022553"/>
    </source>
</evidence>
<organism evidence="17 18">
    <name type="scientific">Xyrichtys novacula</name>
    <name type="common">Pearly razorfish</name>
    <name type="synonym">Hemipteronotus novacula</name>
    <dbReference type="NCBI Taxonomy" id="13765"/>
    <lineage>
        <taxon>Eukaryota</taxon>
        <taxon>Metazoa</taxon>
        <taxon>Chordata</taxon>
        <taxon>Craniata</taxon>
        <taxon>Vertebrata</taxon>
        <taxon>Euteleostomi</taxon>
        <taxon>Actinopterygii</taxon>
        <taxon>Neopterygii</taxon>
        <taxon>Teleostei</taxon>
        <taxon>Neoteleostei</taxon>
        <taxon>Acanthomorphata</taxon>
        <taxon>Eupercaria</taxon>
        <taxon>Labriformes</taxon>
        <taxon>Labridae</taxon>
        <taxon>Xyrichtys</taxon>
    </lineage>
</organism>
<feature type="compositionally biased region" description="Basic and acidic residues" evidence="13">
    <location>
        <begin position="4063"/>
        <end position="4073"/>
    </location>
</feature>
<keyword evidence="4" id="KW-0547">Nucleotide-binding</keyword>
<dbReference type="Proteomes" id="UP001178508">
    <property type="component" value="Chromosome 19"/>
</dbReference>
<dbReference type="FunFam" id="3.40.50.10810:FF:000005">
    <property type="entry name" value="Photoperiod-independent early flowering 1"/>
    <property type="match status" value="1"/>
</dbReference>
<evidence type="ECO:0000256" key="4">
    <source>
        <dbReference type="ARBA" id="ARBA00022741"/>
    </source>
</evidence>
<feature type="compositionally biased region" description="Basic and acidic residues" evidence="13">
    <location>
        <begin position="732"/>
        <end position="761"/>
    </location>
</feature>
<feature type="compositionally biased region" description="Basic and acidic residues" evidence="13">
    <location>
        <begin position="5517"/>
        <end position="5543"/>
    </location>
</feature>
<feature type="compositionally biased region" description="Polar residues" evidence="13">
    <location>
        <begin position="4191"/>
        <end position="4200"/>
    </location>
</feature>
<feature type="region of interest" description="Disordered" evidence="13">
    <location>
        <begin position="3208"/>
        <end position="3230"/>
    </location>
</feature>
<feature type="compositionally biased region" description="Basic and acidic residues" evidence="13">
    <location>
        <begin position="5103"/>
        <end position="5114"/>
    </location>
</feature>
<evidence type="ECO:0000256" key="6">
    <source>
        <dbReference type="ARBA" id="ARBA00022806"/>
    </source>
</evidence>
<feature type="compositionally biased region" description="Polar residues" evidence="13">
    <location>
        <begin position="4705"/>
        <end position="4715"/>
    </location>
</feature>
<proteinExistence type="inferred from homology"/>
<feature type="compositionally biased region" description="Low complexity" evidence="13">
    <location>
        <begin position="4721"/>
        <end position="4748"/>
    </location>
</feature>
<dbReference type="PROSITE" id="PS51192">
    <property type="entry name" value="HELICASE_ATP_BIND_1"/>
    <property type="match status" value="1"/>
</dbReference>
<feature type="compositionally biased region" description="Basic and acidic residues" evidence="13">
    <location>
        <begin position="5190"/>
        <end position="5217"/>
    </location>
</feature>
<feature type="compositionally biased region" description="Basic and acidic residues" evidence="13">
    <location>
        <begin position="236"/>
        <end position="246"/>
    </location>
</feature>
<dbReference type="PANTHER" id="PTHR45685">
    <property type="entry name" value="HELICASE SRCAP-RELATED"/>
    <property type="match status" value="1"/>
</dbReference>
<comment type="similarity">
    <text evidence="2">Belongs to the SNF2/RAD54 helicase family. SWR1 subfamily.</text>
</comment>
<feature type="compositionally biased region" description="Basic and acidic residues" evidence="13">
    <location>
        <begin position="1569"/>
        <end position="1586"/>
    </location>
</feature>
<feature type="compositionally biased region" description="Basic and acidic residues" evidence="13">
    <location>
        <begin position="5049"/>
        <end position="5060"/>
    </location>
</feature>
<evidence type="ECO:0000313" key="18">
    <source>
        <dbReference type="Proteomes" id="UP001178508"/>
    </source>
</evidence>
<feature type="compositionally biased region" description="Polar residues" evidence="13">
    <location>
        <begin position="5384"/>
        <end position="5410"/>
    </location>
</feature>
<feature type="compositionally biased region" description="Polar residues" evidence="13">
    <location>
        <begin position="5019"/>
        <end position="5028"/>
    </location>
</feature>
<dbReference type="SMART" id="SM00487">
    <property type="entry name" value="DEXDc"/>
    <property type="match status" value="1"/>
</dbReference>
<feature type="compositionally biased region" description="Polar residues" evidence="13">
    <location>
        <begin position="4153"/>
        <end position="4172"/>
    </location>
</feature>
<feature type="region of interest" description="Disordered" evidence="13">
    <location>
        <begin position="3485"/>
        <end position="3583"/>
    </location>
</feature>
<feature type="compositionally biased region" description="Basic and acidic residues" evidence="13">
    <location>
        <begin position="5253"/>
        <end position="5263"/>
    </location>
</feature>
<feature type="compositionally biased region" description="Low complexity" evidence="13">
    <location>
        <begin position="4939"/>
        <end position="4958"/>
    </location>
</feature>
<feature type="compositionally biased region" description="Low complexity" evidence="13">
    <location>
        <begin position="405"/>
        <end position="429"/>
    </location>
</feature>
<feature type="compositionally biased region" description="Polar residues" evidence="13">
    <location>
        <begin position="1553"/>
        <end position="1566"/>
    </location>
</feature>
<feature type="compositionally biased region" description="Low complexity" evidence="13">
    <location>
        <begin position="831"/>
        <end position="842"/>
    </location>
</feature>
<feature type="compositionally biased region" description="Basic and acidic residues" evidence="13">
    <location>
        <begin position="2649"/>
        <end position="2669"/>
    </location>
</feature>
<feature type="compositionally biased region" description="Low complexity" evidence="13">
    <location>
        <begin position="2302"/>
        <end position="2323"/>
    </location>
</feature>
<keyword evidence="6 17" id="KW-0347">Helicase</keyword>
<dbReference type="GO" id="GO:0010468">
    <property type="term" value="P:regulation of gene expression"/>
    <property type="evidence" value="ECO:0007669"/>
    <property type="project" value="UniProtKB-ARBA"/>
</dbReference>
<evidence type="ECO:0000256" key="1">
    <source>
        <dbReference type="ARBA" id="ARBA00004123"/>
    </source>
</evidence>
<feature type="compositionally biased region" description="Low complexity" evidence="13">
    <location>
        <begin position="5147"/>
        <end position="5170"/>
    </location>
</feature>
<feature type="compositionally biased region" description="Basic and acidic residues" evidence="13">
    <location>
        <begin position="4256"/>
        <end position="4267"/>
    </location>
</feature>
<evidence type="ECO:0000259" key="16">
    <source>
        <dbReference type="PROSITE" id="PS51204"/>
    </source>
</evidence>
<dbReference type="GO" id="GO:0004386">
    <property type="term" value="F:helicase activity"/>
    <property type="evidence" value="ECO:0007669"/>
    <property type="project" value="UniProtKB-KW"/>
</dbReference>
<dbReference type="GO" id="GO:0140096">
    <property type="term" value="F:catalytic activity, acting on a protein"/>
    <property type="evidence" value="ECO:0007669"/>
    <property type="project" value="UniProtKB-ARBA"/>
</dbReference>
<evidence type="ECO:0000259" key="14">
    <source>
        <dbReference type="PROSITE" id="PS51192"/>
    </source>
</evidence>
<feature type="region of interest" description="Disordered" evidence="13">
    <location>
        <begin position="2237"/>
        <end position="2379"/>
    </location>
</feature>
<dbReference type="GO" id="GO:0042393">
    <property type="term" value="F:histone binding"/>
    <property type="evidence" value="ECO:0007669"/>
    <property type="project" value="TreeGrafter"/>
</dbReference>
<feature type="region of interest" description="Disordered" evidence="13">
    <location>
        <begin position="610"/>
        <end position="632"/>
    </location>
</feature>
<gene>
    <name evidence="17" type="ORF">XNOV1_A031283</name>
</gene>
<feature type="compositionally biased region" description="Basic and acidic residues" evidence="13">
    <location>
        <begin position="5121"/>
        <end position="5138"/>
    </location>
</feature>
<dbReference type="SMART" id="SM00384">
    <property type="entry name" value="AT_hook"/>
    <property type="match status" value="2"/>
</dbReference>
<feature type="compositionally biased region" description="Low complexity" evidence="13">
    <location>
        <begin position="3450"/>
        <end position="3459"/>
    </location>
</feature>
<feature type="region of interest" description="Disordered" evidence="13">
    <location>
        <begin position="696"/>
        <end position="1002"/>
    </location>
</feature>
<feature type="compositionally biased region" description="Low complexity" evidence="13">
    <location>
        <begin position="4975"/>
        <end position="5009"/>
    </location>
</feature>
<dbReference type="PRINTS" id="PR02044">
    <property type="entry name" value="FIBROSIN1LPF"/>
</dbReference>
<evidence type="ECO:0000256" key="5">
    <source>
        <dbReference type="ARBA" id="ARBA00022801"/>
    </source>
</evidence>
<feature type="domain" description="Helicase C-terminal" evidence="15">
    <location>
        <begin position="3764"/>
        <end position="3914"/>
    </location>
</feature>
<feature type="compositionally biased region" description="Low complexity" evidence="13">
    <location>
        <begin position="4581"/>
        <end position="4611"/>
    </location>
</feature>
<evidence type="ECO:0000259" key="15">
    <source>
        <dbReference type="PROSITE" id="PS51194"/>
    </source>
</evidence>
<dbReference type="CDD" id="cd18793">
    <property type="entry name" value="SF2_C_SNF"/>
    <property type="match status" value="1"/>
</dbReference>
<dbReference type="Pfam" id="PF00271">
    <property type="entry name" value="Helicase_C"/>
    <property type="match status" value="1"/>
</dbReference>
<dbReference type="SMART" id="SM00573">
    <property type="entry name" value="HSA"/>
    <property type="match status" value="1"/>
</dbReference>
<dbReference type="GO" id="GO:0000812">
    <property type="term" value="C:Swr1 complex"/>
    <property type="evidence" value="ECO:0007669"/>
    <property type="project" value="TreeGrafter"/>
</dbReference>
<dbReference type="Gene3D" id="3.40.50.300">
    <property type="entry name" value="P-loop containing nucleotide triphosphate hydrolases"/>
    <property type="match status" value="1"/>
</dbReference>
<feature type="region of interest" description="Disordered" evidence="13">
    <location>
        <begin position="1696"/>
        <end position="1715"/>
    </location>
</feature>
<dbReference type="Pfam" id="PF07529">
    <property type="entry name" value="HSA"/>
    <property type="match status" value="1"/>
</dbReference>
<feature type="compositionally biased region" description="Low complexity" evidence="13">
    <location>
        <begin position="4559"/>
        <end position="4571"/>
    </location>
</feature>
<feature type="compositionally biased region" description="Low complexity" evidence="13">
    <location>
        <begin position="1"/>
        <end position="11"/>
    </location>
</feature>
<feature type="compositionally biased region" description="Low complexity" evidence="13">
    <location>
        <begin position="970"/>
        <end position="991"/>
    </location>
</feature>
<name>A0AAV1H6U7_XYRNO</name>
<feature type="domain" description="Helicase ATP-binding" evidence="14">
    <location>
        <begin position="2821"/>
        <end position="2986"/>
    </location>
</feature>
<dbReference type="CDD" id="cd18003">
    <property type="entry name" value="DEXQc_SRCAP"/>
    <property type="match status" value="1"/>
</dbReference>
<evidence type="ECO:0000256" key="10">
    <source>
        <dbReference type="ARBA" id="ARBA00023125"/>
    </source>
</evidence>
<keyword evidence="5" id="KW-0378">Hydrolase</keyword>
<dbReference type="SUPFAM" id="SSF52540">
    <property type="entry name" value="P-loop containing nucleoside triphosphate hydrolases"/>
    <property type="match status" value="3"/>
</dbReference>
<feature type="region of interest" description="Disordered" evidence="13">
    <location>
        <begin position="4063"/>
        <end position="5595"/>
    </location>
</feature>
<evidence type="ECO:0000256" key="13">
    <source>
        <dbReference type="SAM" id="MobiDB-lite"/>
    </source>
</evidence>
<feature type="compositionally biased region" description="Polar residues" evidence="13">
    <location>
        <begin position="5459"/>
        <end position="5469"/>
    </location>
</feature>